<evidence type="ECO:0000256" key="1">
    <source>
        <dbReference type="SAM" id="MobiDB-lite"/>
    </source>
</evidence>
<protein>
    <submittedName>
        <fullName evidence="2">Uncharacterized protein</fullName>
    </submittedName>
</protein>
<dbReference type="Proteomes" id="UP000481360">
    <property type="component" value="Unassembled WGS sequence"/>
</dbReference>
<feature type="region of interest" description="Disordered" evidence="1">
    <location>
        <begin position="86"/>
        <end position="107"/>
    </location>
</feature>
<accession>A0A7C9VV16</accession>
<evidence type="ECO:0000313" key="2">
    <source>
        <dbReference type="EMBL" id="NGY65334.1"/>
    </source>
</evidence>
<dbReference type="RefSeq" id="WP_166054130.1">
    <property type="nucleotide sequence ID" value="NZ_JAAMPJ010000015.1"/>
</dbReference>
<gene>
    <name evidence="2" type="ORF">G7043_41215</name>
</gene>
<keyword evidence="3" id="KW-1185">Reference proteome</keyword>
<dbReference type="AlphaFoldDB" id="A0A7C9VV16"/>
<reference evidence="2 3" key="1">
    <citation type="submission" date="2020-03" db="EMBL/GenBank/DDBJ databases">
        <title>Isolation and identification of active actinomycetes.</title>
        <authorList>
            <person name="Sun X."/>
        </authorList>
    </citation>
    <scope>NUCLEOTIDE SEQUENCE [LARGE SCALE GENOMIC DNA]</scope>
    <source>
        <strain evidence="2 3">NEAU-D13</strain>
    </source>
</reference>
<comment type="caution">
    <text evidence="2">The sequence shown here is derived from an EMBL/GenBank/DDBJ whole genome shotgun (WGS) entry which is preliminary data.</text>
</comment>
<proteinExistence type="predicted"/>
<dbReference type="EMBL" id="JAAMPJ010000015">
    <property type="protein sequence ID" value="NGY65334.1"/>
    <property type="molecule type" value="Genomic_DNA"/>
</dbReference>
<name>A0A7C9VV16_9PSEU</name>
<organism evidence="2 3">
    <name type="scientific">Lentzea alba</name>
    <dbReference type="NCBI Taxonomy" id="2714351"/>
    <lineage>
        <taxon>Bacteria</taxon>
        <taxon>Bacillati</taxon>
        <taxon>Actinomycetota</taxon>
        <taxon>Actinomycetes</taxon>
        <taxon>Pseudonocardiales</taxon>
        <taxon>Pseudonocardiaceae</taxon>
        <taxon>Lentzea</taxon>
    </lineage>
</organism>
<evidence type="ECO:0000313" key="3">
    <source>
        <dbReference type="Proteomes" id="UP000481360"/>
    </source>
</evidence>
<sequence>MTSYEGRATVVVEGEDYGCYAELSIRQAPRTSAAAFGANGDTVASLEAGWGGILRPDNEEALIWAIHDTKCELLLRIDRASSFTVDSQSHDQSGELSINGNYPPPFG</sequence>